<evidence type="ECO:0000256" key="2">
    <source>
        <dbReference type="ARBA" id="ARBA00005510"/>
    </source>
</evidence>
<feature type="compositionally biased region" description="Polar residues" evidence="7">
    <location>
        <begin position="279"/>
        <end position="290"/>
    </location>
</feature>
<evidence type="ECO:0000256" key="4">
    <source>
        <dbReference type="ARBA" id="ARBA00023125"/>
    </source>
</evidence>
<accession>A0A0K9NL31</accession>
<dbReference type="PANTHER" id="PTHR16223">
    <property type="entry name" value="TRANSCRIPTION FACTOR BHLH83-RELATED"/>
    <property type="match status" value="1"/>
</dbReference>
<dbReference type="Gene3D" id="4.10.280.10">
    <property type="entry name" value="Helix-loop-helix DNA-binding domain"/>
    <property type="match status" value="1"/>
</dbReference>
<evidence type="ECO:0000256" key="5">
    <source>
        <dbReference type="ARBA" id="ARBA00023163"/>
    </source>
</evidence>
<dbReference type="PROSITE" id="PS50888">
    <property type="entry name" value="BHLH"/>
    <property type="match status" value="1"/>
</dbReference>
<evidence type="ECO:0000259" key="8">
    <source>
        <dbReference type="PROSITE" id="PS50888"/>
    </source>
</evidence>
<evidence type="ECO:0000313" key="9">
    <source>
        <dbReference type="EMBL" id="KMZ56660.1"/>
    </source>
</evidence>
<reference evidence="10" key="1">
    <citation type="journal article" date="2016" name="Nature">
        <title>The genome of the seagrass Zostera marina reveals angiosperm adaptation to the sea.</title>
        <authorList>
            <person name="Olsen J.L."/>
            <person name="Rouze P."/>
            <person name="Verhelst B."/>
            <person name="Lin Y.-C."/>
            <person name="Bayer T."/>
            <person name="Collen J."/>
            <person name="Dattolo E."/>
            <person name="De Paoli E."/>
            <person name="Dittami S."/>
            <person name="Maumus F."/>
            <person name="Michel G."/>
            <person name="Kersting A."/>
            <person name="Lauritano C."/>
            <person name="Lohaus R."/>
            <person name="Toepel M."/>
            <person name="Tonon T."/>
            <person name="Vanneste K."/>
            <person name="Amirebrahimi M."/>
            <person name="Brakel J."/>
            <person name="Bostroem C."/>
            <person name="Chovatia M."/>
            <person name="Grimwood J."/>
            <person name="Jenkins J.W."/>
            <person name="Jueterbock A."/>
            <person name="Mraz A."/>
            <person name="Stam W.T."/>
            <person name="Tice H."/>
            <person name="Bornberg-Bauer E."/>
            <person name="Green P.J."/>
            <person name="Pearson G.A."/>
            <person name="Procaccini G."/>
            <person name="Duarte C.M."/>
            <person name="Schmutz J."/>
            <person name="Reusch T.B.H."/>
            <person name="Van de Peer Y."/>
        </authorList>
    </citation>
    <scope>NUCLEOTIDE SEQUENCE [LARGE SCALE GENOMIC DNA]</scope>
    <source>
        <strain evidence="10">cv. Finnish</strain>
    </source>
</reference>
<feature type="compositionally biased region" description="Low complexity" evidence="7">
    <location>
        <begin position="261"/>
        <end position="278"/>
    </location>
</feature>
<name>A0A0K9NL31_ZOSMR</name>
<dbReference type="OrthoDB" id="651283at2759"/>
<dbReference type="GO" id="GO:0000981">
    <property type="term" value="F:DNA-binding transcription factor activity, RNA polymerase II-specific"/>
    <property type="evidence" value="ECO:0000318"/>
    <property type="project" value="GO_Central"/>
</dbReference>
<protein>
    <recommendedName>
        <fullName evidence="8">BHLH domain-containing protein</fullName>
    </recommendedName>
</protein>
<dbReference type="GO" id="GO:0046983">
    <property type="term" value="F:protein dimerization activity"/>
    <property type="evidence" value="ECO:0007669"/>
    <property type="project" value="InterPro"/>
</dbReference>
<comment type="caution">
    <text evidence="9">The sequence shown here is derived from an EMBL/GenBank/DDBJ whole genome shotgun (WGS) entry which is preliminary data.</text>
</comment>
<dbReference type="GO" id="GO:0000978">
    <property type="term" value="F:RNA polymerase II cis-regulatory region sequence-specific DNA binding"/>
    <property type="evidence" value="ECO:0000318"/>
    <property type="project" value="GO_Central"/>
</dbReference>
<keyword evidence="10" id="KW-1185">Reference proteome</keyword>
<dbReference type="GO" id="GO:0006357">
    <property type="term" value="P:regulation of transcription by RNA polymerase II"/>
    <property type="evidence" value="ECO:0000318"/>
    <property type="project" value="GO_Central"/>
</dbReference>
<sequence length="388" mass="42963">MDSVVEGGGSDSNWTTHFSTTEDPEIMALLYDNTPFSYELHHHNQEQEQQQQQQQHGESMELPLSMYLDISDHDYYAQDTKYSNDCNSTITGWSQGCGSNTVGAPMSSSSFHFGDEPLTLNPQYHNQHDIESYYLTEAVSSELTNGNPIPMELFTMEPDQNNNNGANFLNSPAAYLLKDSSFTETEAAKNDLGEDSGQKPASKRGHPDPEPKKTSKNATPKKKSKANGKTVRSKKDQKSNTSCVDNPEECNAADMNSTAVQTSLTSSSEDDSSSVQLENNDAVSEENSVTKGGARSKTRAGRGSATDPQSLYARKRRERINERLKILQNLIPNGTKVDISTMLEEAVEYVKFLQLQIKLLSSDDKWMYAPIAYNGMDIGLDLKISPPE</sequence>
<proteinExistence type="inferred from homology"/>
<dbReference type="Proteomes" id="UP000036987">
    <property type="component" value="Unassembled WGS sequence"/>
</dbReference>
<comment type="subcellular location">
    <subcellularLocation>
        <location evidence="1">Nucleus</location>
    </subcellularLocation>
</comment>
<evidence type="ECO:0000313" key="10">
    <source>
        <dbReference type="Proteomes" id="UP000036987"/>
    </source>
</evidence>
<dbReference type="InterPro" id="IPR036638">
    <property type="entry name" value="HLH_DNA-bd_sf"/>
</dbReference>
<evidence type="ECO:0000256" key="3">
    <source>
        <dbReference type="ARBA" id="ARBA00023015"/>
    </source>
</evidence>
<dbReference type="AlphaFoldDB" id="A0A0K9NL31"/>
<keyword evidence="5" id="KW-0804">Transcription</keyword>
<dbReference type="Pfam" id="PF00010">
    <property type="entry name" value="HLH"/>
    <property type="match status" value="1"/>
</dbReference>
<evidence type="ECO:0000256" key="6">
    <source>
        <dbReference type="ARBA" id="ARBA00023242"/>
    </source>
</evidence>
<feature type="region of interest" description="Disordered" evidence="7">
    <location>
        <begin position="186"/>
        <end position="309"/>
    </location>
</feature>
<feature type="domain" description="BHLH" evidence="8">
    <location>
        <begin position="304"/>
        <end position="353"/>
    </location>
</feature>
<dbReference type="GO" id="GO:0005634">
    <property type="term" value="C:nucleus"/>
    <property type="evidence" value="ECO:0000318"/>
    <property type="project" value="GO_Central"/>
</dbReference>
<keyword evidence="6" id="KW-0539">Nucleus</keyword>
<organism evidence="9 10">
    <name type="scientific">Zostera marina</name>
    <name type="common">Eelgrass</name>
    <dbReference type="NCBI Taxonomy" id="29655"/>
    <lineage>
        <taxon>Eukaryota</taxon>
        <taxon>Viridiplantae</taxon>
        <taxon>Streptophyta</taxon>
        <taxon>Embryophyta</taxon>
        <taxon>Tracheophyta</taxon>
        <taxon>Spermatophyta</taxon>
        <taxon>Magnoliopsida</taxon>
        <taxon>Liliopsida</taxon>
        <taxon>Zosteraceae</taxon>
        <taxon>Zostera</taxon>
    </lineage>
</organism>
<dbReference type="InterPro" id="IPR045843">
    <property type="entry name" value="IND-like"/>
</dbReference>
<dbReference type="FunFam" id="4.10.280.10:FF:000022">
    <property type="entry name" value="Basic helix-loop-helix transcription factor"/>
    <property type="match status" value="1"/>
</dbReference>
<dbReference type="SUPFAM" id="SSF47459">
    <property type="entry name" value="HLH, helix-loop-helix DNA-binding domain"/>
    <property type="match status" value="1"/>
</dbReference>
<dbReference type="CDD" id="cd11454">
    <property type="entry name" value="bHLH_AtIND_like"/>
    <property type="match status" value="1"/>
</dbReference>
<keyword evidence="3" id="KW-0805">Transcription regulation</keyword>
<evidence type="ECO:0000256" key="7">
    <source>
        <dbReference type="SAM" id="MobiDB-lite"/>
    </source>
</evidence>
<dbReference type="EMBL" id="LFYR01002147">
    <property type="protein sequence ID" value="KMZ56660.1"/>
    <property type="molecule type" value="Genomic_DNA"/>
</dbReference>
<dbReference type="SMART" id="SM00353">
    <property type="entry name" value="HLH"/>
    <property type="match status" value="1"/>
</dbReference>
<comment type="similarity">
    <text evidence="2">Belongs to the bHLH protein family.</text>
</comment>
<evidence type="ECO:0000256" key="1">
    <source>
        <dbReference type="ARBA" id="ARBA00004123"/>
    </source>
</evidence>
<dbReference type="InterPro" id="IPR011598">
    <property type="entry name" value="bHLH_dom"/>
</dbReference>
<keyword evidence="4" id="KW-0238">DNA-binding</keyword>
<dbReference type="PANTHER" id="PTHR16223:SF330">
    <property type="entry name" value="OS03G0205300 PROTEIN"/>
    <property type="match status" value="1"/>
</dbReference>
<gene>
    <name evidence="9" type="ORF">ZOSMA_92G00180</name>
</gene>